<name>I0ALG4_IGNAJ</name>
<dbReference type="AlphaFoldDB" id="I0ALG4"/>
<dbReference type="Gene3D" id="2.60.40.4070">
    <property type="match status" value="1"/>
</dbReference>
<protein>
    <submittedName>
        <fullName evidence="2">Peptidase S8/S53 subtilisin kexin sedolisin</fullName>
    </submittedName>
</protein>
<dbReference type="Gene3D" id="3.20.20.80">
    <property type="entry name" value="Glycosidases"/>
    <property type="match status" value="1"/>
</dbReference>
<reference evidence="2 3" key="1">
    <citation type="journal article" date="2012" name="Front. Microbiol.">
        <title>Complete genome of Ignavibacterium album, a metabolically versatile, flagellated, facultative anaerobe from the phylum Chlorobi.</title>
        <authorList>
            <person name="Liu Z."/>
            <person name="Frigaard N.-U."/>
            <person name="Vogl K."/>
            <person name="Iino T."/>
            <person name="Ohkuma M."/>
            <person name="Overmann J."/>
            <person name="Bryant D.A."/>
        </authorList>
    </citation>
    <scope>NUCLEOTIDE SEQUENCE [LARGE SCALE GENOMIC DNA]</scope>
    <source>
        <strain evidence="3">DSM 19864 / JCM 16511 / NBRC 101810 / Mat9-16</strain>
    </source>
</reference>
<dbReference type="Proteomes" id="UP000007394">
    <property type="component" value="Chromosome"/>
</dbReference>
<dbReference type="OrthoDB" id="9759776at2"/>
<gene>
    <name evidence="2" type="ordered locus">IALB_2116</name>
</gene>
<dbReference type="EMBL" id="CP003418">
    <property type="protein sequence ID" value="AFH49821.1"/>
    <property type="molecule type" value="Genomic_DNA"/>
</dbReference>
<dbReference type="RefSeq" id="WP_014560970.1">
    <property type="nucleotide sequence ID" value="NC_017464.1"/>
</dbReference>
<dbReference type="STRING" id="945713.IALB_2116"/>
<dbReference type="Pfam" id="PF18962">
    <property type="entry name" value="Por_Secre_tail"/>
    <property type="match status" value="1"/>
</dbReference>
<evidence type="ECO:0000313" key="2">
    <source>
        <dbReference type="EMBL" id="AFH49821.1"/>
    </source>
</evidence>
<dbReference type="eggNOG" id="COG4412">
    <property type="taxonomic scope" value="Bacteria"/>
</dbReference>
<organism evidence="2 3">
    <name type="scientific">Ignavibacterium album (strain DSM 19864 / JCM 16511 / NBRC 101810 / Mat9-16)</name>
    <dbReference type="NCBI Taxonomy" id="945713"/>
    <lineage>
        <taxon>Bacteria</taxon>
        <taxon>Pseudomonadati</taxon>
        <taxon>Ignavibacteriota</taxon>
        <taxon>Ignavibacteria</taxon>
        <taxon>Ignavibacteriales</taxon>
        <taxon>Ignavibacteriaceae</taxon>
        <taxon>Ignavibacterium</taxon>
    </lineage>
</organism>
<dbReference type="KEGG" id="ial:IALB_2116"/>
<proteinExistence type="predicted"/>
<accession>I0ALG4</accession>
<feature type="domain" description="Secretion system C-terminal sorting" evidence="1">
    <location>
        <begin position="852"/>
        <end position="928"/>
    </location>
</feature>
<dbReference type="InterPro" id="IPR026444">
    <property type="entry name" value="Secre_tail"/>
</dbReference>
<evidence type="ECO:0000313" key="3">
    <source>
        <dbReference type="Proteomes" id="UP000007394"/>
    </source>
</evidence>
<dbReference type="NCBIfam" id="TIGR04183">
    <property type="entry name" value="Por_Secre_tail"/>
    <property type="match status" value="1"/>
</dbReference>
<dbReference type="HOGENOM" id="CLU_314442_0_0_10"/>
<sequence>MKLKIKNLWMIVAYLIIISITIQSQSDDFTYGVFSHLNTSWNYQNAKAYLDSAGFNYIIDGIIPDTTTALNQNLIGIKESSPQDYIAYYSKGYYSKWEAERNEFVFGRVGFKHPHKNGTPPYLYGQVETHLGAKCWATQRDIGHRVDSVLWGPHYHQDKKYDYGFWDPNPKITYIASYRMAFSNIPQKSQDDEVCKMKVTYSYRYGVFPDTHIVVIPLNEKLLRVRDFPADSSFRNFTISYQLPDGYIIRDRRMPENIIPSADTLYEDDVVLSGIEFKLEWSGIGKLYIDYVEVYDSTVWGQGFKLDDTTTIQTIQNIQTFAQNHSQIPKLNYWYVNDEPNSIDTYLPMRIVDSLVNTVTPGKNTITEIYPNWRGEFNGEHHLKQFVQVSNTKQLMIDYYPAYTETPYWKGLDNLQKSLQWAWEAQPNFWYVAQAFSIIMENGTYCQWRRPTPTELNASLMLALSHGVKGIMFWHYQPNYSARRITDCGNQYGFFDALLDEADSPTELYNHLRLNFTPRIKGKLGNTLSKLKYFGNFIKRRYIKPTTELFPQPQSFQYLTVGLNEANNKDINWHIGFLVDSTDTTNNKFFLMTNILTEAQRNIRIDLTKPVPGFYNYRFRNVEPQYNLDTTYQNTITTTLNFPAGEGYLYQVAPVVKYGGKLAYNDTIKSIDTLYDDMSINNNVNLVINRGKYYTIKDTVTLVGTGFITGAGYLNIAQGGEIKIASWSKSVFKGREGNHPKIYWGKFPNGQNVISYRIYRRKGETNFVLAVTVSSNSPRYFIDNTITILDRPEPFATFAEYKVTAIYQNGDPITESDYSNTIRYDEVDGIAIDKSASGHSETVTEYKLEQNYPNPFNPTTRIKYSIKERQLVQLKIYDVLGRELFTLEDNYKEPGNYETEFDASSLASGVYIYRLSAGDFVDVKKMVVVK</sequence>
<evidence type="ECO:0000259" key="1">
    <source>
        <dbReference type="Pfam" id="PF18962"/>
    </source>
</evidence>
<keyword evidence="3" id="KW-1185">Reference proteome</keyword>